<feature type="transmembrane region" description="Helical" evidence="7">
    <location>
        <begin position="429"/>
        <end position="456"/>
    </location>
</feature>
<proteinExistence type="inferred from homology"/>
<dbReference type="PANTHER" id="PTHR30465:SF0">
    <property type="entry name" value="OLIGOPEPTIDE TRANSPORT SYSTEM PERMEASE PROTEIN APPB"/>
    <property type="match status" value="1"/>
</dbReference>
<dbReference type="SUPFAM" id="SSF161098">
    <property type="entry name" value="MetI-like"/>
    <property type="match status" value="1"/>
</dbReference>
<dbReference type="Proteomes" id="UP000245166">
    <property type="component" value="Unassembled WGS sequence"/>
</dbReference>
<evidence type="ECO:0000256" key="4">
    <source>
        <dbReference type="ARBA" id="ARBA00022692"/>
    </source>
</evidence>
<keyword evidence="4 7" id="KW-0812">Transmembrane</keyword>
<organism evidence="9 10">
    <name type="scientific">Serinibacter arcticus</name>
    <dbReference type="NCBI Taxonomy" id="1655435"/>
    <lineage>
        <taxon>Bacteria</taxon>
        <taxon>Bacillati</taxon>
        <taxon>Actinomycetota</taxon>
        <taxon>Actinomycetes</taxon>
        <taxon>Micrococcales</taxon>
        <taxon>Beutenbergiaceae</taxon>
        <taxon>Serinibacter</taxon>
    </lineage>
</organism>
<feature type="transmembrane region" description="Helical" evidence="7">
    <location>
        <begin position="317"/>
        <end position="339"/>
    </location>
</feature>
<name>A0A2U1ZYJ6_9MICO</name>
<evidence type="ECO:0000256" key="1">
    <source>
        <dbReference type="ARBA" id="ARBA00004651"/>
    </source>
</evidence>
<keyword evidence="10" id="KW-1185">Reference proteome</keyword>
<evidence type="ECO:0000256" key="3">
    <source>
        <dbReference type="ARBA" id="ARBA00022475"/>
    </source>
</evidence>
<accession>A0A2U1ZYJ6</accession>
<feature type="transmembrane region" description="Helical" evidence="7">
    <location>
        <begin position="229"/>
        <end position="250"/>
    </location>
</feature>
<dbReference type="AlphaFoldDB" id="A0A2U1ZYJ6"/>
<feature type="domain" description="ABC transmembrane type-1" evidence="8">
    <location>
        <begin position="100"/>
        <end position="493"/>
    </location>
</feature>
<dbReference type="RefSeq" id="WP_109230451.1">
    <property type="nucleotide sequence ID" value="NZ_PYHR01000002.1"/>
</dbReference>
<dbReference type="GO" id="GO:0005886">
    <property type="term" value="C:plasma membrane"/>
    <property type="evidence" value="ECO:0007669"/>
    <property type="project" value="UniProtKB-SubCell"/>
</dbReference>
<dbReference type="OrthoDB" id="147639at2"/>
<dbReference type="PROSITE" id="PS50928">
    <property type="entry name" value="ABC_TM1"/>
    <property type="match status" value="1"/>
</dbReference>
<evidence type="ECO:0000256" key="5">
    <source>
        <dbReference type="ARBA" id="ARBA00022989"/>
    </source>
</evidence>
<dbReference type="Gene3D" id="1.10.3720.10">
    <property type="entry name" value="MetI-like"/>
    <property type="match status" value="1"/>
</dbReference>
<evidence type="ECO:0000256" key="2">
    <source>
        <dbReference type="ARBA" id="ARBA00022448"/>
    </source>
</evidence>
<evidence type="ECO:0000313" key="9">
    <source>
        <dbReference type="EMBL" id="PWD52068.1"/>
    </source>
</evidence>
<keyword evidence="3" id="KW-1003">Cell membrane</keyword>
<evidence type="ECO:0000256" key="6">
    <source>
        <dbReference type="ARBA" id="ARBA00023136"/>
    </source>
</evidence>
<keyword evidence="2 7" id="KW-0813">Transport</keyword>
<gene>
    <name evidence="9" type="ORF">C8046_16860</name>
</gene>
<feature type="transmembrane region" description="Helical" evidence="7">
    <location>
        <begin position="257"/>
        <end position="275"/>
    </location>
</feature>
<keyword evidence="5 7" id="KW-1133">Transmembrane helix</keyword>
<dbReference type="Pfam" id="PF00528">
    <property type="entry name" value="BPD_transp_1"/>
    <property type="match status" value="1"/>
</dbReference>
<feature type="transmembrane region" description="Helical" evidence="7">
    <location>
        <begin position="281"/>
        <end position="305"/>
    </location>
</feature>
<dbReference type="InterPro" id="IPR000515">
    <property type="entry name" value="MetI-like"/>
</dbReference>
<protein>
    <submittedName>
        <fullName evidence="9">ABC transporter permease</fullName>
    </submittedName>
</protein>
<feature type="transmembrane region" description="Helical" evidence="7">
    <location>
        <begin position="106"/>
        <end position="126"/>
    </location>
</feature>
<evidence type="ECO:0000259" key="8">
    <source>
        <dbReference type="PROSITE" id="PS50928"/>
    </source>
</evidence>
<feature type="transmembrane region" description="Helical" evidence="7">
    <location>
        <begin position="201"/>
        <end position="223"/>
    </location>
</feature>
<comment type="caution">
    <text evidence="9">The sequence shown here is derived from an EMBL/GenBank/DDBJ whole genome shotgun (WGS) entry which is preliminary data.</text>
</comment>
<keyword evidence="6 7" id="KW-0472">Membrane</keyword>
<dbReference type="GO" id="GO:0055085">
    <property type="term" value="P:transmembrane transport"/>
    <property type="evidence" value="ECO:0007669"/>
    <property type="project" value="InterPro"/>
</dbReference>
<comment type="subcellular location">
    <subcellularLocation>
        <location evidence="1 7">Cell membrane</location>
        <topology evidence="1 7">Multi-pass membrane protein</topology>
    </subcellularLocation>
</comment>
<dbReference type="InterPro" id="IPR035906">
    <property type="entry name" value="MetI-like_sf"/>
</dbReference>
<feature type="transmembrane region" description="Helical" evidence="7">
    <location>
        <begin position="9"/>
        <end position="28"/>
    </location>
</feature>
<sequence length="506" mass="55171">MIKFILKRLGISLLVLLGGSLLMFVLTINSGDPLEDYRESNDRNKEQIIAAITRNLRLDDAWYERYWEWLRGVSGCVVGKCDLGTNINGNDVTVLLGNAAGSTLRLVFIATILAIFIGIAVGIVTAIRQYSGFDYVVTFLTFLFFSLPVFWAAVLLKEYGAIRYNDWIADPQISPLQAIIAALVLAFVLQSVLGGDWRRRLITGGVTAVFVFAALTYFTSVGWWRAPALGIGIVAVVAIATAVGLTALVAGLNNRRVLYSTLTTVAVGIVSYYAVSPLLEAPTIVVLLVLLVVAIAVGLVSGYFWGGYSSRRTAMSLSAITAVVMGLLILVDRAVYAWAEFLNLKPRPISTIGSSTPNFRGEYWESILDNATQLLLPTILLTLISVASYSRYTRSSMLETMNQDYVRTARSKGLSERVVIVKHAFRNALIPITTIVAFDFAALIGGAVITESVFGWKGMGELFRTGLTAVDPAPVMAFFLVTALAAIVMNMLADIAYAFLDPRIRR</sequence>
<dbReference type="EMBL" id="PYHR01000002">
    <property type="protein sequence ID" value="PWD52068.1"/>
    <property type="molecule type" value="Genomic_DNA"/>
</dbReference>
<evidence type="ECO:0000313" key="10">
    <source>
        <dbReference type="Proteomes" id="UP000245166"/>
    </source>
</evidence>
<dbReference type="CDD" id="cd06261">
    <property type="entry name" value="TM_PBP2"/>
    <property type="match status" value="2"/>
</dbReference>
<feature type="transmembrane region" description="Helical" evidence="7">
    <location>
        <begin position="476"/>
        <end position="500"/>
    </location>
</feature>
<feature type="transmembrane region" description="Helical" evidence="7">
    <location>
        <begin position="374"/>
        <end position="392"/>
    </location>
</feature>
<feature type="transmembrane region" description="Helical" evidence="7">
    <location>
        <begin position="176"/>
        <end position="194"/>
    </location>
</feature>
<feature type="transmembrane region" description="Helical" evidence="7">
    <location>
        <begin position="133"/>
        <end position="156"/>
    </location>
</feature>
<evidence type="ECO:0000256" key="7">
    <source>
        <dbReference type="RuleBase" id="RU363032"/>
    </source>
</evidence>
<reference evidence="9 10" key="1">
    <citation type="submission" date="2018-03" db="EMBL/GenBank/DDBJ databases">
        <title>Genome assembly of novel Miniimonas species PCH200.</title>
        <authorList>
            <person name="Thakur V."/>
            <person name="Kumar V."/>
            <person name="Singh D."/>
        </authorList>
    </citation>
    <scope>NUCLEOTIDE SEQUENCE [LARGE SCALE GENOMIC DNA]</scope>
    <source>
        <strain evidence="9 10">PCH200</strain>
    </source>
</reference>
<comment type="similarity">
    <text evidence="7">Belongs to the binding-protein-dependent transport system permease family.</text>
</comment>
<dbReference type="PANTHER" id="PTHR30465">
    <property type="entry name" value="INNER MEMBRANE ABC TRANSPORTER"/>
    <property type="match status" value="1"/>
</dbReference>